<comment type="caution">
    <text evidence="4">The sequence shown here is derived from an EMBL/GenBank/DDBJ whole genome shotgun (WGS) entry which is preliminary data.</text>
</comment>
<name>A0A179H843_PURLI</name>
<dbReference type="Gene3D" id="2.40.50.140">
    <property type="entry name" value="Nucleic acid-binding proteins"/>
    <property type="match status" value="1"/>
</dbReference>
<dbReference type="Proteomes" id="UP000078240">
    <property type="component" value="Unassembled WGS sequence"/>
</dbReference>
<dbReference type="GO" id="GO:0022627">
    <property type="term" value="C:cytosolic small ribosomal subunit"/>
    <property type="evidence" value="ECO:0007669"/>
    <property type="project" value="TreeGrafter"/>
</dbReference>
<keyword evidence="3" id="KW-0687">Ribonucleoprotein</keyword>
<dbReference type="SUPFAM" id="SSF50249">
    <property type="entry name" value="Nucleic acid-binding proteins"/>
    <property type="match status" value="1"/>
</dbReference>
<dbReference type="InterPro" id="IPR000289">
    <property type="entry name" value="Ribosomal_eS28"/>
</dbReference>
<evidence type="ECO:0000313" key="4">
    <source>
        <dbReference type="EMBL" id="OAQ86405.1"/>
    </source>
</evidence>
<evidence type="ECO:0000313" key="5">
    <source>
        <dbReference type="Proteomes" id="UP000078240"/>
    </source>
</evidence>
<dbReference type="Pfam" id="PF01200">
    <property type="entry name" value="Ribosomal_S28e"/>
    <property type="match status" value="1"/>
</dbReference>
<dbReference type="GO" id="GO:0030490">
    <property type="term" value="P:maturation of SSU-rRNA"/>
    <property type="evidence" value="ECO:0007669"/>
    <property type="project" value="TreeGrafter"/>
</dbReference>
<dbReference type="GO" id="GO:0000028">
    <property type="term" value="P:ribosomal small subunit assembly"/>
    <property type="evidence" value="ECO:0007669"/>
    <property type="project" value="TreeGrafter"/>
</dbReference>
<accession>A0A179H843</accession>
<dbReference type="InterPro" id="IPR028626">
    <property type="entry name" value="Ribosomal_eS28_CS"/>
</dbReference>
<proteinExistence type="inferred from homology"/>
<dbReference type="GO" id="GO:0006412">
    <property type="term" value="P:translation"/>
    <property type="evidence" value="ECO:0007669"/>
    <property type="project" value="InterPro"/>
</dbReference>
<dbReference type="AlphaFoldDB" id="A0A179H843"/>
<dbReference type="EMBL" id="LSBH01000001">
    <property type="protein sequence ID" value="OAQ86405.1"/>
    <property type="molecule type" value="Genomic_DNA"/>
</dbReference>
<reference evidence="4 5" key="1">
    <citation type="submission" date="2016-01" db="EMBL/GenBank/DDBJ databases">
        <title>Biosynthesis of antibiotic leucinostatins and their inhibition on Phytophthora in bio-control Purpureocillium lilacinum.</title>
        <authorList>
            <person name="Wang G."/>
            <person name="Liu Z."/>
            <person name="Lin R."/>
            <person name="Li E."/>
            <person name="Mao Z."/>
            <person name="Ling J."/>
            <person name="Yin W."/>
            <person name="Xie B."/>
        </authorList>
    </citation>
    <scope>NUCLEOTIDE SEQUENCE [LARGE SCALE GENOMIC DNA]</scope>
    <source>
        <strain evidence="4">PLBJ-1</strain>
    </source>
</reference>
<organism evidence="4 5">
    <name type="scientific">Purpureocillium lilacinum</name>
    <name type="common">Paecilomyces lilacinus</name>
    <dbReference type="NCBI Taxonomy" id="33203"/>
    <lineage>
        <taxon>Eukaryota</taxon>
        <taxon>Fungi</taxon>
        <taxon>Dikarya</taxon>
        <taxon>Ascomycota</taxon>
        <taxon>Pezizomycotina</taxon>
        <taxon>Sordariomycetes</taxon>
        <taxon>Hypocreomycetidae</taxon>
        <taxon>Hypocreales</taxon>
        <taxon>Ophiocordycipitaceae</taxon>
        <taxon>Purpureocillium</taxon>
    </lineage>
</organism>
<dbReference type="PANTHER" id="PTHR10769">
    <property type="entry name" value="40S RIBOSOMAL PROTEIN S28"/>
    <property type="match status" value="1"/>
</dbReference>
<evidence type="ECO:0000256" key="3">
    <source>
        <dbReference type="ARBA" id="ARBA00023274"/>
    </source>
</evidence>
<dbReference type="PANTHER" id="PTHR10769:SF3">
    <property type="entry name" value="SMALL RIBOSOMAL SUBUNIT PROTEIN ES28"/>
    <property type="match status" value="1"/>
</dbReference>
<evidence type="ECO:0000256" key="1">
    <source>
        <dbReference type="ARBA" id="ARBA00005943"/>
    </source>
</evidence>
<dbReference type="InterPro" id="IPR012340">
    <property type="entry name" value="NA-bd_OB-fold"/>
</dbReference>
<gene>
    <name evidence="4" type="ORF">VFPBJ_00445</name>
</gene>
<dbReference type="GO" id="GO:0003735">
    <property type="term" value="F:structural constituent of ribosome"/>
    <property type="evidence" value="ECO:0007669"/>
    <property type="project" value="InterPro"/>
</dbReference>
<protein>
    <submittedName>
        <fullName evidence="4">Ribosomal protein s28e domain-containing protein</fullName>
    </submittedName>
</protein>
<evidence type="ECO:0000256" key="2">
    <source>
        <dbReference type="ARBA" id="ARBA00022980"/>
    </source>
</evidence>
<dbReference type="CDD" id="cd04457">
    <property type="entry name" value="S1_S28E"/>
    <property type="match status" value="1"/>
</dbReference>
<comment type="similarity">
    <text evidence="1">Belongs to the eukaryotic ribosomal protein eS28 family.</text>
</comment>
<keyword evidence="2 4" id="KW-0689">Ribosomal protein</keyword>
<sequence length="86" mass="9957">MLAERLARFAKHVCGEDDKRCGVALLLRRTKLADWRFAGSRGGVTQVRVEFMDDQTRSIIRNVKGPVREDDILCLLESEREARRLR</sequence>
<dbReference type="PROSITE" id="PS00961">
    <property type="entry name" value="RIBOSOMAL_S28E"/>
    <property type="match status" value="1"/>
</dbReference>